<feature type="compositionally biased region" description="Polar residues" evidence="1">
    <location>
        <begin position="296"/>
        <end position="314"/>
    </location>
</feature>
<evidence type="ECO:0000256" key="1">
    <source>
        <dbReference type="SAM" id="MobiDB-lite"/>
    </source>
</evidence>
<evidence type="ECO:0000313" key="3">
    <source>
        <dbReference type="EMBL" id="OXA42084.1"/>
    </source>
</evidence>
<evidence type="ECO:0000256" key="2">
    <source>
        <dbReference type="SAM" id="SignalP"/>
    </source>
</evidence>
<dbReference type="Proteomes" id="UP000198287">
    <property type="component" value="Unassembled WGS sequence"/>
</dbReference>
<reference evidence="3 4" key="1">
    <citation type="submission" date="2015-12" db="EMBL/GenBank/DDBJ databases">
        <title>The genome of Folsomia candida.</title>
        <authorList>
            <person name="Faddeeva A."/>
            <person name="Derks M.F."/>
            <person name="Anvar Y."/>
            <person name="Smit S."/>
            <person name="Van Straalen N."/>
            <person name="Roelofs D."/>
        </authorList>
    </citation>
    <scope>NUCLEOTIDE SEQUENCE [LARGE SCALE GENOMIC DNA]</scope>
    <source>
        <strain evidence="3 4">VU population</strain>
        <tissue evidence="3">Whole body</tissue>
    </source>
</reference>
<gene>
    <name evidence="3" type="ORF">Fcan01_23309</name>
</gene>
<sequence>MGNIVFAIFVFWFTLHFIPGKIVCKDGNPGKDTNPFEYLDVLGVFGAYNGDELGQKMTSFFNGLKVLGQQCNEGGEEEVVIAGLLSLARHELTVQIMKVSGLEDFARIFTNPKTYLRENDISTIPPHLTRFKVEISNKICSVFLHEVASMFSTARDDLVKGLAIVQESKSSKTKMTEVNKVKFSMNNFLRGIEQFEGNLIKGDRVRIDLARKAVEIVSKFKPIAENLENELGNLGSSYSTWAILLQIKNTWPLHIDTYSLTQEVFAVIVLGFGSPYVCAHFFTRGNRPAVGRVQEARNQQNSNLSPDASQNSVETIDDHLSSPQNSVGTRDHRPISTDFLSRLGDSIPSLWATLWEYFLL</sequence>
<name>A0A226DB61_FOLCA</name>
<organism evidence="3 4">
    <name type="scientific">Folsomia candida</name>
    <name type="common">Springtail</name>
    <dbReference type="NCBI Taxonomy" id="158441"/>
    <lineage>
        <taxon>Eukaryota</taxon>
        <taxon>Metazoa</taxon>
        <taxon>Ecdysozoa</taxon>
        <taxon>Arthropoda</taxon>
        <taxon>Hexapoda</taxon>
        <taxon>Collembola</taxon>
        <taxon>Entomobryomorpha</taxon>
        <taxon>Isotomoidea</taxon>
        <taxon>Isotomidae</taxon>
        <taxon>Proisotominae</taxon>
        <taxon>Folsomia</taxon>
    </lineage>
</organism>
<keyword evidence="4" id="KW-1185">Reference proteome</keyword>
<evidence type="ECO:0000313" key="4">
    <source>
        <dbReference type="Proteomes" id="UP000198287"/>
    </source>
</evidence>
<feature type="region of interest" description="Disordered" evidence="1">
    <location>
        <begin position="296"/>
        <end position="331"/>
    </location>
</feature>
<dbReference type="AlphaFoldDB" id="A0A226DB61"/>
<dbReference type="EMBL" id="LNIX01000027">
    <property type="protein sequence ID" value="OXA42084.1"/>
    <property type="molecule type" value="Genomic_DNA"/>
</dbReference>
<protein>
    <submittedName>
        <fullName evidence="3">Uncharacterized protein</fullName>
    </submittedName>
</protein>
<keyword evidence="2" id="KW-0732">Signal</keyword>
<comment type="caution">
    <text evidence="3">The sequence shown here is derived from an EMBL/GenBank/DDBJ whole genome shotgun (WGS) entry which is preliminary data.</text>
</comment>
<feature type="signal peptide" evidence="2">
    <location>
        <begin position="1"/>
        <end position="20"/>
    </location>
</feature>
<accession>A0A226DB61</accession>
<feature type="chain" id="PRO_5012307864" evidence="2">
    <location>
        <begin position="21"/>
        <end position="360"/>
    </location>
</feature>
<proteinExistence type="predicted"/>